<organism evidence="2 3">
    <name type="scientific">Caenispirillum salinarum AK4</name>
    <dbReference type="NCBI Taxonomy" id="1238182"/>
    <lineage>
        <taxon>Bacteria</taxon>
        <taxon>Pseudomonadati</taxon>
        <taxon>Pseudomonadota</taxon>
        <taxon>Alphaproteobacteria</taxon>
        <taxon>Rhodospirillales</taxon>
        <taxon>Novispirillaceae</taxon>
        <taxon>Caenispirillum</taxon>
    </lineage>
</organism>
<keyword evidence="3" id="KW-1185">Reference proteome</keyword>
<name>K9HIH4_9PROT</name>
<feature type="transmembrane region" description="Helical" evidence="1">
    <location>
        <begin position="120"/>
        <end position="139"/>
    </location>
</feature>
<evidence type="ECO:0000313" key="3">
    <source>
        <dbReference type="Proteomes" id="UP000009881"/>
    </source>
</evidence>
<evidence type="ECO:0000313" key="2">
    <source>
        <dbReference type="EMBL" id="EKV28421.1"/>
    </source>
</evidence>
<evidence type="ECO:0000256" key="1">
    <source>
        <dbReference type="SAM" id="Phobius"/>
    </source>
</evidence>
<comment type="caution">
    <text evidence="2">The sequence shown here is derived from an EMBL/GenBank/DDBJ whole genome shotgun (WGS) entry which is preliminary data.</text>
</comment>
<dbReference type="PANTHER" id="PTHR37692">
    <property type="entry name" value="HYPOTHETICAL MEMBRANE SPANNING PROTEIN"/>
    <property type="match status" value="1"/>
</dbReference>
<dbReference type="InterPro" id="IPR007352">
    <property type="entry name" value="DUF420"/>
</dbReference>
<dbReference type="PATRIC" id="fig|1238182.3.peg.3209"/>
<accession>K9HIH4</accession>
<dbReference type="eggNOG" id="COG2322">
    <property type="taxonomic scope" value="Bacteria"/>
</dbReference>
<keyword evidence="1" id="KW-0812">Transmembrane</keyword>
<protein>
    <recommendedName>
        <fullName evidence="4">DUF420 domain-containing protein</fullName>
    </recommendedName>
</protein>
<evidence type="ECO:0008006" key="4">
    <source>
        <dbReference type="Google" id="ProtNLM"/>
    </source>
</evidence>
<dbReference type="Proteomes" id="UP000009881">
    <property type="component" value="Unassembled WGS sequence"/>
</dbReference>
<reference evidence="2 3" key="1">
    <citation type="journal article" date="2013" name="Genome Announc.">
        <title>Draft Genome Sequence of an Alphaproteobacterium, Caenispirillum salinarum AK4(T), Isolated from a Solar Saltern.</title>
        <authorList>
            <person name="Khatri I."/>
            <person name="Singh A."/>
            <person name="Korpole S."/>
            <person name="Pinnaka A.K."/>
            <person name="Subramanian S."/>
        </authorList>
    </citation>
    <scope>NUCLEOTIDE SEQUENCE [LARGE SCALE GENOMIC DNA]</scope>
    <source>
        <strain evidence="2 3">AK4</strain>
    </source>
</reference>
<dbReference type="EMBL" id="ANHY01000016">
    <property type="protein sequence ID" value="EKV28421.1"/>
    <property type="molecule type" value="Genomic_DNA"/>
</dbReference>
<dbReference type="STRING" id="1238182.C882_0995"/>
<keyword evidence="1" id="KW-1133">Transmembrane helix</keyword>
<dbReference type="PANTHER" id="PTHR37692:SF1">
    <property type="entry name" value="DUF420 DOMAIN-CONTAINING PROTEIN"/>
    <property type="match status" value="1"/>
</dbReference>
<sequence length="140" mass="15848">MDTATTLPHVNATLNAITIVFLVAAFWLIKQKRIEAHRKAMLGALTVSALFLASYLVYHFTAPIFVFRGEGLVRPFYYALLISHVILAALATPLILVTAWRGLRRTDARHRALARWTWPVWMYVSVSGVAVYAMLYHVYA</sequence>
<keyword evidence="1" id="KW-0472">Membrane</keyword>
<dbReference type="Pfam" id="PF04238">
    <property type="entry name" value="DUF420"/>
    <property type="match status" value="1"/>
</dbReference>
<feature type="transmembrane region" description="Helical" evidence="1">
    <location>
        <begin position="78"/>
        <end position="100"/>
    </location>
</feature>
<feature type="transmembrane region" description="Helical" evidence="1">
    <location>
        <begin position="41"/>
        <end position="58"/>
    </location>
</feature>
<dbReference type="AlphaFoldDB" id="K9HIH4"/>
<gene>
    <name evidence="2" type="ORF">C882_0995</name>
</gene>
<dbReference type="OrthoDB" id="9811380at2"/>
<feature type="transmembrane region" description="Helical" evidence="1">
    <location>
        <begin position="12"/>
        <end position="29"/>
    </location>
</feature>
<dbReference type="RefSeq" id="WP_009541651.1">
    <property type="nucleotide sequence ID" value="NZ_ANHY01000016.1"/>
</dbReference>
<proteinExistence type="predicted"/>